<dbReference type="HOGENOM" id="CLU_010194_2_1_1"/>
<sequence>MNYQGKVIIVTGAAHGLGRAVAVEFATAGAKVVLADIQQEPQLATIEALRQAGLKAWAFQCNVGSDESVAAFAAAVHKDIGVPDIIYNNAVLIRSGGIIDLDMASLQQQVNVNVFGYIRMVQAFLPGMTARGSGWIVNTASPNGNVPIPPVASNLFSYCLCKAADISMSQCMAVSLKPLGIGVSVVFPDITCKETVDSLSGTSSDKFHQTFTSFLKQQGKDVDVVGKKIVETLRAGQFFVNVCPRYEEALVELAKGKMDPTVDFFAVDIEVKGIIKIQQ</sequence>
<dbReference type="Gene3D" id="3.40.50.720">
    <property type="entry name" value="NAD(P)-binding Rossmann-like Domain"/>
    <property type="match status" value="1"/>
</dbReference>
<dbReference type="Pfam" id="PF00106">
    <property type="entry name" value="adh_short"/>
    <property type="match status" value="1"/>
</dbReference>
<name>L2FUY4_COLFN</name>
<dbReference type="InterPro" id="IPR036291">
    <property type="entry name" value="NAD(P)-bd_dom_sf"/>
</dbReference>
<proteinExistence type="inferred from homology"/>
<dbReference type="AlphaFoldDB" id="L2FUY4"/>
<dbReference type="PANTHER" id="PTHR43669:SF3">
    <property type="entry name" value="ALCOHOL DEHYDROGENASE, PUTATIVE (AFU_ORTHOLOGUE AFUA_3G03445)-RELATED"/>
    <property type="match status" value="1"/>
</dbReference>
<evidence type="ECO:0000256" key="2">
    <source>
        <dbReference type="ARBA" id="ARBA00023002"/>
    </source>
</evidence>
<dbReference type="InterPro" id="IPR002347">
    <property type="entry name" value="SDR_fam"/>
</dbReference>
<organism evidence="3">
    <name type="scientific">Colletotrichum fructicola (strain Nara gc5)</name>
    <name type="common">Anthracnose fungus</name>
    <name type="synonym">Colletotrichum gloeosporioides (strain Nara gc5)</name>
    <dbReference type="NCBI Taxonomy" id="1213859"/>
    <lineage>
        <taxon>Eukaryota</taxon>
        <taxon>Fungi</taxon>
        <taxon>Dikarya</taxon>
        <taxon>Ascomycota</taxon>
        <taxon>Pezizomycotina</taxon>
        <taxon>Sordariomycetes</taxon>
        <taxon>Hypocreomycetidae</taxon>
        <taxon>Glomerellales</taxon>
        <taxon>Glomerellaceae</taxon>
        <taxon>Colletotrichum</taxon>
        <taxon>Colletotrichum gloeosporioides species complex</taxon>
    </lineage>
</organism>
<dbReference type="STRING" id="1213859.L2FUY4"/>
<accession>L2FUY4</accession>
<protein>
    <submittedName>
        <fullName evidence="3">Short chain dehydrogenase</fullName>
    </submittedName>
</protein>
<gene>
    <name evidence="3" type="ORF">CGGC5_1024</name>
</gene>
<dbReference type="CDD" id="cd05233">
    <property type="entry name" value="SDR_c"/>
    <property type="match status" value="1"/>
</dbReference>
<evidence type="ECO:0000313" key="3">
    <source>
        <dbReference type="EMBL" id="ELA30157.1"/>
    </source>
</evidence>
<comment type="similarity">
    <text evidence="1">Belongs to the short-chain dehydrogenases/reductases (SDR) family.</text>
</comment>
<reference evidence="3" key="1">
    <citation type="submission" date="2012-08" db="EMBL/GenBank/DDBJ databases">
        <title>Genome analysis of Colletotrichum orbiculare and Colletotrichum fructicola.</title>
        <authorList>
            <person name="Gan P.H.P."/>
            <person name="Ikeda K."/>
            <person name="Irieda H."/>
            <person name="Narusaka M."/>
            <person name="O'Connell R.J."/>
            <person name="Narusaka Y."/>
            <person name="Takano Y."/>
            <person name="Kubo Y."/>
            <person name="Shirasu K."/>
        </authorList>
    </citation>
    <scope>NUCLEOTIDE SEQUENCE</scope>
    <source>
        <strain evidence="3">Nara gc5</strain>
    </source>
</reference>
<dbReference type="GO" id="GO:0016491">
    <property type="term" value="F:oxidoreductase activity"/>
    <property type="evidence" value="ECO:0007669"/>
    <property type="project" value="UniProtKB-KW"/>
</dbReference>
<evidence type="ECO:0000256" key="1">
    <source>
        <dbReference type="ARBA" id="ARBA00006484"/>
    </source>
</evidence>
<dbReference type="SUPFAM" id="SSF51735">
    <property type="entry name" value="NAD(P)-binding Rossmann-fold domains"/>
    <property type="match status" value="1"/>
</dbReference>
<keyword evidence="2" id="KW-0560">Oxidoreductase</keyword>
<dbReference type="PANTHER" id="PTHR43669">
    <property type="entry name" value="5-KETO-D-GLUCONATE 5-REDUCTASE"/>
    <property type="match status" value="1"/>
</dbReference>
<dbReference type="EMBL" id="KB020814">
    <property type="protein sequence ID" value="ELA30157.1"/>
    <property type="molecule type" value="Genomic_DNA"/>
</dbReference>
<dbReference type="PRINTS" id="PR00081">
    <property type="entry name" value="GDHRDH"/>
</dbReference>